<evidence type="ECO:0000256" key="1">
    <source>
        <dbReference type="SAM" id="Coils"/>
    </source>
</evidence>
<dbReference type="InParanoid" id="Q236B3"/>
<evidence type="ECO:0000313" key="3">
    <source>
        <dbReference type="EMBL" id="EAR92587.3"/>
    </source>
</evidence>
<feature type="transmembrane region" description="Helical" evidence="2">
    <location>
        <begin position="26"/>
        <end position="51"/>
    </location>
</feature>
<dbReference type="EMBL" id="GG662749">
    <property type="protein sequence ID" value="EAR92587.3"/>
    <property type="molecule type" value="Genomic_DNA"/>
</dbReference>
<dbReference type="AlphaFoldDB" id="Q236B3"/>
<dbReference type="KEGG" id="tet:TTHERM_00092790"/>
<dbReference type="OrthoDB" id="10590641at2759"/>
<reference evidence="4" key="1">
    <citation type="journal article" date="2006" name="PLoS Biol.">
        <title>Macronuclear genome sequence of the ciliate Tetrahymena thermophila, a model eukaryote.</title>
        <authorList>
            <person name="Eisen J.A."/>
            <person name="Coyne R.S."/>
            <person name="Wu M."/>
            <person name="Wu D."/>
            <person name="Thiagarajan M."/>
            <person name="Wortman J.R."/>
            <person name="Badger J.H."/>
            <person name="Ren Q."/>
            <person name="Amedeo P."/>
            <person name="Jones K.M."/>
            <person name="Tallon L.J."/>
            <person name="Delcher A.L."/>
            <person name="Salzberg S.L."/>
            <person name="Silva J.C."/>
            <person name="Haas B.J."/>
            <person name="Majoros W.H."/>
            <person name="Farzad M."/>
            <person name="Carlton J.M."/>
            <person name="Smith R.K. Jr."/>
            <person name="Garg J."/>
            <person name="Pearlman R.E."/>
            <person name="Karrer K.M."/>
            <person name="Sun L."/>
            <person name="Manning G."/>
            <person name="Elde N.C."/>
            <person name="Turkewitz A.P."/>
            <person name="Asai D.J."/>
            <person name="Wilkes D.E."/>
            <person name="Wang Y."/>
            <person name="Cai H."/>
            <person name="Collins K."/>
            <person name="Stewart B.A."/>
            <person name="Lee S.R."/>
            <person name="Wilamowska K."/>
            <person name="Weinberg Z."/>
            <person name="Ruzzo W.L."/>
            <person name="Wloga D."/>
            <person name="Gaertig J."/>
            <person name="Frankel J."/>
            <person name="Tsao C.-C."/>
            <person name="Gorovsky M.A."/>
            <person name="Keeling P.J."/>
            <person name="Waller R.F."/>
            <person name="Patron N.J."/>
            <person name="Cherry J.M."/>
            <person name="Stover N.A."/>
            <person name="Krieger C.J."/>
            <person name="del Toro C."/>
            <person name="Ryder H.F."/>
            <person name="Williamson S.C."/>
            <person name="Barbeau R.A."/>
            <person name="Hamilton E.P."/>
            <person name="Orias E."/>
        </authorList>
    </citation>
    <scope>NUCLEOTIDE SEQUENCE [LARGE SCALE GENOMIC DNA]</scope>
    <source>
        <strain evidence="4">SB210</strain>
    </source>
</reference>
<feature type="coiled-coil region" evidence="1">
    <location>
        <begin position="122"/>
        <end position="153"/>
    </location>
</feature>
<accession>Q236B3</accession>
<sequence>MENIVFKQYINNYKEGTNRQKLFANLIIYLLINQFCNYLVSINLIYQLVIIQKHQVMNQYKEFSNQNYIELRFSNKNARELSQDEAMIRYKRNNYILGRIFSYDIDSDGYSEAVNFDSHSLKNVSEEQVETVQKELEEVKERHRESFEEFKIKQQQFKKYLEQAHHFKDNEGMDDFIQELMDKQLLNIDHPFFKKNSPFYLQTDNKFVKEVTLPEHKSAFRETLDETQFAKFE</sequence>
<organism evidence="3 4">
    <name type="scientific">Tetrahymena thermophila (strain SB210)</name>
    <dbReference type="NCBI Taxonomy" id="312017"/>
    <lineage>
        <taxon>Eukaryota</taxon>
        <taxon>Sar</taxon>
        <taxon>Alveolata</taxon>
        <taxon>Ciliophora</taxon>
        <taxon>Intramacronucleata</taxon>
        <taxon>Oligohymenophorea</taxon>
        <taxon>Hymenostomatida</taxon>
        <taxon>Tetrahymenina</taxon>
        <taxon>Tetrahymenidae</taxon>
        <taxon>Tetrahymena</taxon>
    </lineage>
</organism>
<evidence type="ECO:0000256" key="2">
    <source>
        <dbReference type="SAM" id="Phobius"/>
    </source>
</evidence>
<keyword evidence="1" id="KW-0175">Coiled coil</keyword>
<dbReference type="RefSeq" id="XP_001012832.3">
    <property type="nucleotide sequence ID" value="XM_001012832.3"/>
</dbReference>
<keyword evidence="4" id="KW-1185">Reference proteome</keyword>
<keyword evidence="2" id="KW-0472">Membrane</keyword>
<dbReference type="eggNOG" id="ENOG502SWBM">
    <property type="taxonomic scope" value="Eukaryota"/>
</dbReference>
<dbReference type="HOGENOM" id="CLU_1520849_0_0_1"/>
<protein>
    <submittedName>
        <fullName evidence="3">Transmembrane protein, putative</fullName>
    </submittedName>
</protein>
<gene>
    <name evidence="3" type="ORF">TTHERM_00092790</name>
</gene>
<keyword evidence="2" id="KW-1133">Transmembrane helix</keyword>
<evidence type="ECO:0000313" key="4">
    <source>
        <dbReference type="Proteomes" id="UP000009168"/>
    </source>
</evidence>
<name>Q236B3_TETTS</name>
<dbReference type="GeneID" id="7838004"/>
<proteinExistence type="predicted"/>
<keyword evidence="2 3" id="KW-0812">Transmembrane</keyword>
<dbReference type="Proteomes" id="UP000009168">
    <property type="component" value="Unassembled WGS sequence"/>
</dbReference>